<dbReference type="Gene3D" id="1.10.3810.10">
    <property type="entry name" value="Biosynthetic peptidoglycan transglycosylase-like"/>
    <property type="match status" value="1"/>
</dbReference>
<organism evidence="12 13">
    <name type="scientific">Photobacterium ganghwense</name>
    <dbReference type="NCBI Taxonomy" id="320778"/>
    <lineage>
        <taxon>Bacteria</taxon>
        <taxon>Pseudomonadati</taxon>
        <taxon>Pseudomonadota</taxon>
        <taxon>Gammaproteobacteria</taxon>
        <taxon>Vibrionales</taxon>
        <taxon>Vibrionaceae</taxon>
        <taxon>Photobacterium</taxon>
    </lineage>
</organism>
<gene>
    <name evidence="12" type="ORF">ABT57_18440</name>
</gene>
<sequence length="204" mass="23070">MAGKYIDPPVWGWQLHRSLFPPAGYPSRSAHDWKPLSAISPYSQLAVIASEDQRFPNHSGIDVNAVLTILKQSGSDGPSRGGSTITQQTAKNLFLFPSRTFIRKGVELYFTLWMEWLWDKTRILEMYLNIVEFGPGVYGIEAASQTYFGIPAARLSAQQSAQLAAVLPNPYRIHPAPMTDYVAKRSRWIRQQMRQLGMQTLEKL</sequence>
<dbReference type="Pfam" id="PF00912">
    <property type="entry name" value="Transgly"/>
    <property type="match status" value="1"/>
</dbReference>
<name>A0A0J1H4U0_9GAMM</name>
<dbReference type="Proteomes" id="UP000035909">
    <property type="component" value="Unassembled WGS sequence"/>
</dbReference>
<dbReference type="InterPro" id="IPR001264">
    <property type="entry name" value="Glyco_trans_51"/>
</dbReference>
<dbReference type="InterPro" id="IPR036950">
    <property type="entry name" value="PBP_transglycosylase"/>
</dbReference>
<dbReference type="SUPFAM" id="SSF53955">
    <property type="entry name" value="Lysozyme-like"/>
    <property type="match status" value="1"/>
</dbReference>
<evidence type="ECO:0000256" key="4">
    <source>
        <dbReference type="ARBA" id="ARBA00022679"/>
    </source>
</evidence>
<evidence type="ECO:0000313" key="12">
    <source>
        <dbReference type="EMBL" id="KLV06753.1"/>
    </source>
</evidence>
<feature type="domain" description="Glycosyl transferase family 51" evidence="11">
    <location>
        <begin position="28"/>
        <end position="193"/>
    </location>
</feature>
<evidence type="ECO:0000256" key="7">
    <source>
        <dbReference type="ARBA" id="ARBA00022984"/>
    </source>
</evidence>
<dbReference type="PATRIC" id="fig|320778.3.peg.4006"/>
<evidence type="ECO:0000259" key="11">
    <source>
        <dbReference type="Pfam" id="PF00912"/>
    </source>
</evidence>
<keyword evidence="2" id="KW-0997">Cell inner membrane</keyword>
<keyword evidence="9" id="KW-0472">Membrane</keyword>
<protein>
    <submittedName>
        <fullName evidence="12">Peptidoglycan transglycosylase</fullName>
    </submittedName>
</protein>
<keyword evidence="5" id="KW-0812">Transmembrane</keyword>
<dbReference type="AlphaFoldDB" id="A0A0J1H4U0"/>
<keyword evidence="4" id="KW-0808">Transferase</keyword>
<dbReference type="STRING" id="320778.ABT57_18440"/>
<evidence type="ECO:0000313" key="13">
    <source>
        <dbReference type="Proteomes" id="UP000035909"/>
    </source>
</evidence>
<accession>A0A0J1H4U0</accession>
<reference evidence="12 13" key="1">
    <citation type="submission" date="2015-05" db="EMBL/GenBank/DDBJ databases">
        <title>Photobacterium galathea sp. nov.</title>
        <authorList>
            <person name="Machado H."/>
            <person name="Gram L."/>
        </authorList>
    </citation>
    <scope>NUCLEOTIDE SEQUENCE [LARGE SCALE GENOMIC DNA]</scope>
    <source>
        <strain evidence="12 13">DSM 22954</strain>
    </source>
</reference>
<proteinExistence type="predicted"/>
<dbReference type="InterPro" id="IPR011812">
    <property type="entry name" value="Pep_trsgly"/>
</dbReference>
<dbReference type="PANTHER" id="PTHR30400:SF0">
    <property type="entry name" value="BIOSYNTHETIC PEPTIDOGLYCAN TRANSGLYCOSYLASE"/>
    <property type="match status" value="1"/>
</dbReference>
<keyword evidence="13" id="KW-1185">Reference proteome</keyword>
<dbReference type="NCBIfam" id="TIGR02070">
    <property type="entry name" value="mono_pep_trsgly"/>
    <property type="match status" value="1"/>
</dbReference>
<dbReference type="GO" id="GO:0071555">
    <property type="term" value="P:cell wall organization"/>
    <property type="evidence" value="ECO:0007669"/>
    <property type="project" value="UniProtKB-KW"/>
</dbReference>
<evidence type="ECO:0000256" key="10">
    <source>
        <dbReference type="ARBA" id="ARBA00023316"/>
    </source>
</evidence>
<dbReference type="GO" id="GO:0008360">
    <property type="term" value="P:regulation of cell shape"/>
    <property type="evidence" value="ECO:0007669"/>
    <property type="project" value="UniProtKB-KW"/>
</dbReference>
<dbReference type="EMBL" id="LDOU01000020">
    <property type="protein sequence ID" value="KLV06753.1"/>
    <property type="molecule type" value="Genomic_DNA"/>
</dbReference>
<dbReference type="GO" id="GO:0009274">
    <property type="term" value="C:peptidoglycan-based cell wall"/>
    <property type="evidence" value="ECO:0007669"/>
    <property type="project" value="InterPro"/>
</dbReference>
<dbReference type="InterPro" id="IPR023346">
    <property type="entry name" value="Lysozyme-like_dom_sf"/>
</dbReference>
<evidence type="ECO:0000256" key="2">
    <source>
        <dbReference type="ARBA" id="ARBA00022519"/>
    </source>
</evidence>
<keyword evidence="3" id="KW-0328">Glycosyltransferase</keyword>
<evidence type="ECO:0000256" key="3">
    <source>
        <dbReference type="ARBA" id="ARBA00022676"/>
    </source>
</evidence>
<dbReference type="PANTHER" id="PTHR30400">
    <property type="entry name" value="MONOFUNCTIONAL BIOSYNTHETIC PEPTIDOGLYCAN TRANSGLYCOSYLASE"/>
    <property type="match status" value="1"/>
</dbReference>
<dbReference type="GO" id="GO:0016763">
    <property type="term" value="F:pentosyltransferase activity"/>
    <property type="evidence" value="ECO:0007669"/>
    <property type="project" value="InterPro"/>
</dbReference>
<evidence type="ECO:0000256" key="1">
    <source>
        <dbReference type="ARBA" id="ARBA00022475"/>
    </source>
</evidence>
<evidence type="ECO:0000256" key="8">
    <source>
        <dbReference type="ARBA" id="ARBA00022989"/>
    </source>
</evidence>
<evidence type="ECO:0000256" key="6">
    <source>
        <dbReference type="ARBA" id="ARBA00022960"/>
    </source>
</evidence>
<dbReference type="GO" id="GO:0009252">
    <property type="term" value="P:peptidoglycan biosynthetic process"/>
    <property type="evidence" value="ECO:0007669"/>
    <property type="project" value="UniProtKB-KW"/>
</dbReference>
<keyword evidence="8" id="KW-1133">Transmembrane helix</keyword>
<evidence type="ECO:0000256" key="9">
    <source>
        <dbReference type="ARBA" id="ARBA00023136"/>
    </source>
</evidence>
<dbReference type="GO" id="GO:0016020">
    <property type="term" value="C:membrane"/>
    <property type="evidence" value="ECO:0007669"/>
    <property type="project" value="InterPro"/>
</dbReference>
<keyword evidence="10" id="KW-0961">Cell wall biogenesis/degradation</keyword>
<keyword evidence="6" id="KW-0133">Cell shape</keyword>
<comment type="caution">
    <text evidence="12">The sequence shown here is derived from an EMBL/GenBank/DDBJ whole genome shotgun (WGS) entry which is preliminary data.</text>
</comment>
<keyword evidence="1" id="KW-1003">Cell membrane</keyword>
<evidence type="ECO:0000256" key="5">
    <source>
        <dbReference type="ARBA" id="ARBA00022692"/>
    </source>
</evidence>
<keyword evidence="7" id="KW-0573">Peptidoglycan synthesis</keyword>